<dbReference type="Gene3D" id="2.40.33.20">
    <property type="entry name" value="PK beta-barrel domain-like"/>
    <property type="match status" value="1"/>
</dbReference>
<dbReference type="InterPro" id="IPR005302">
    <property type="entry name" value="MoCF_Sase_C"/>
</dbReference>
<dbReference type="InterPro" id="IPR005163">
    <property type="entry name" value="Tri_helical_YiiM-like"/>
</dbReference>
<dbReference type="PANTHER" id="PTHR30212:SF2">
    <property type="entry name" value="PROTEIN YIIM"/>
    <property type="match status" value="1"/>
</dbReference>
<dbReference type="InterPro" id="IPR052353">
    <property type="entry name" value="Benzoxazolinone_Detox_Enz"/>
</dbReference>
<dbReference type="SUPFAM" id="SSF50800">
    <property type="entry name" value="PK beta-barrel domain-like"/>
    <property type="match status" value="1"/>
</dbReference>
<feature type="domain" description="MOSC" evidence="1">
    <location>
        <begin position="28"/>
        <end position="165"/>
    </location>
</feature>
<dbReference type="PANTHER" id="PTHR30212">
    <property type="entry name" value="PROTEIN YIIM"/>
    <property type="match status" value="1"/>
</dbReference>
<dbReference type="GO" id="GO:0003824">
    <property type="term" value="F:catalytic activity"/>
    <property type="evidence" value="ECO:0007669"/>
    <property type="project" value="InterPro"/>
</dbReference>
<sequence>MEVIVESLLAGQIAPLGPRGAPSGIDKKPVSGPVRLLREGLECDAQGDRKVHGGPEKAVHHYPHDHYATWVDDVGKNPRLEMPGAFGENISTTGLTEHNVAVGDRFRLGSALVEVSQGRQPCWKLNARFDITDMAIRVQKSGRSGWYYRVVEEGIVSEGDTMRLVERLSPEWTLHRVWHLLYVDMLNYEELALMAQIPHLADGWKRYAVRRLENRKVEDWSARLQGNQA</sequence>
<dbReference type="GO" id="GO:0030170">
    <property type="term" value="F:pyridoxal phosphate binding"/>
    <property type="evidence" value="ECO:0007669"/>
    <property type="project" value="InterPro"/>
</dbReference>
<evidence type="ECO:0000313" key="4">
    <source>
        <dbReference type="Proteomes" id="UP000216188"/>
    </source>
</evidence>
<keyword evidence="4" id="KW-1185">Reference proteome</keyword>
<evidence type="ECO:0000259" key="1">
    <source>
        <dbReference type="PROSITE" id="PS51340"/>
    </source>
</evidence>
<reference evidence="2 5" key="2">
    <citation type="submission" date="2018-11" db="EMBL/GenBank/DDBJ databases">
        <title>Genome sequencing and analysis.</title>
        <authorList>
            <person name="Huang Y.-T."/>
        </authorList>
    </citation>
    <scope>NUCLEOTIDE SEQUENCE [LARGE SCALE GENOMIC DNA]</scope>
    <source>
        <strain evidence="2 5">SHIN</strain>
    </source>
</reference>
<dbReference type="EMBL" id="PKQI01000002">
    <property type="protein sequence ID" value="NNV21830.1"/>
    <property type="molecule type" value="Genomic_DNA"/>
</dbReference>
<dbReference type="Proteomes" id="UP000526233">
    <property type="component" value="Unassembled WGS sequence"/>
</dbReference>
<dbReference type="EMBL" id="NNRM01000012">
    <property type="protein sequence ID" value="OYR28884.1"/>
    <property type="molecule type" value="Genomic_DNA"/>
</dbReference>
<dbReference type="AlphaFoldDB" id="A0A256GNY2"/>
<evidence type="ECO:0000313" key="2">
    <source>
        <dbReference type="EMBL" id="NNV21830.1"/>
    </source>
</evidence>
<dbReference type="InterPro" id="IPR011037">
    <property type="entry name" value="Pyrv_Knase-like_insert_dom_sf"/>
</dbReference>
<organism evidence="3 4">
    <name type="scientific">Brucella pseudogrignonensis</name>
    <dbReference type="NCBI Taxonomy" id="419475"/>
    <lineage>
        <taxon>Bacteria</taxon>
        <taxon>Pseudomonadati</taxon>
        <taxon>Pseudomonadota</taxon>
        <taxon>Alphaproteobacteria</taxon>
        <taxon>Hyphomicrobiales</taxon>
        <taxon>Brucellaceae</taxon>
        <taxon>Brucella/Ochrobactrum group</taxon>
        <taxon>Brucella</taxon>
    </lineage>
</organism>
<comment type="caution">
    <text evidence="3">The sequence shown here is derived from an EMBL/GenBank/DDBJ whole genome shotgun (WGS) entry which is preliminary data.</text>
</comment>
<dbReference type="RefSeq" id="WP_007876744.1">
    <property type="nucleotide sequence ID" value="NZ_CAXURC020000001.1"/>
</dbReference>
<gene>
    <name evidence="3" type="ORF">CEV34_1000</name>
    <name evidence="2" type="ORF">EHE22_15515</name>
</gene>
<reference evidence="3 4" key="1">
    <citation type="submission" date="2017-07" db="EMBL/GenBank/DDBJ databases">
        <title>Phylogenetic study on the rhizospheric bacterium Ochrobactrum sp. A44.</title>
        <authorList>
            <person name="Krzyzanowska D.M."/>
            <person name="Ossowicki A."/>
            <person name="Rajewska M."/>
            <person name="Maciag T."/>
            <person name="Kaczynski Z."/>
            <person name="Czerwicka M."/>
            <person name="Jafra S."/>
        </authorList>
    </citation>
    <scope>NUCLEOTIDE SEQUENCE [LARGE SCALE GENOMIC DNA]</scope>
    <source>
        <strain evidence="3 4">CCUG 30717</strain>
    </source>
</reference>
<evidence type="ECO:0000313" key="3">
    <source>
        <dbReference type="EMBL" id="OYR28884.1"/>
    </source>
</evidence>
<dbReference type="STRING" id="419475.A8A54_08985"/>
<dbReference type="Pfam" id="PF03473">
    <property type="entry name" value="MOSC"/>
    <property type="match status" value="1"/>
</dbReference>
<dbReference type="GO" id="GO:0030151">
    <property type="term" value="F:molybdenum ion binding"/>
    <property type="evidence" value="ECO:0007669"/>
    <property type="project" value="InterPro"/>
</dbReference>
<dbReference type="Proteomes" id="UP000216188">
    <property type="component" value="Unassembled WGS sequence"/>
</dbReference>
<dbReference type="PROSITE" id="PS51340">
    <property type="entry name" value="MOSC"/>
    <property type="match status" value="1"/>
</dbReference>
<evidence type="ECO:0000313" key="5">
    <source>
        <dbReference type="Proteomes" id="UP000526233"/>
    </source>
</evidence>
<name>A0A256GNY2_9HYPH</name>
<dbReference type="Pfam" id="PF03475">
    <property type="entry name" value="YiiM_3-alpha"/>
    <property type="match status" value="1"/>
</dbReference>
<accession>A0A256GNY2</accession>
<protein>
    <submittedName>
        <fullName evidence="3">MOSC domain protein</fullName>
    </submittedName>
    <submittedName>
        <fullName evidence="2">MOSC domain-containing protein</fullName>
    </submittedName>
</protein>
<proteinExistence type="predicted"/>